<evidence type="ECO:0000313" key="3">
    <source>
        <dbReference type="Proteomes" id="UP000003240"/>
    </source>
</evidence>
<dbReference type="EMBL" id="AFGF01000015">
    <property type="protein sequence ID" value="EGO65710.1"/>
    <property type="molecule type" value="Genomic_DNA"/>
</dbReference>
<keyword evidence="3" id="KW-1185">Reference proteome</keyword>
<name>F7NE55_9FIRM</name>
<feature type="compositionally biased region" description="Basic and acidic residues" evidence="1">
    <location>
        <begin position="14"/>
        <end position="27"/>
    </location>
</feature>
<protein>
    <submittedName>
        <fullName evidence="2">Uncharacterized protein</fullName>
    </submittedName>
</protein>
<reference evidence="2 3" key="1">
    <citation type="journal article" date="2011" name="EMBO J.">
        <title>Structural diversity of bacterial flagellar motors.</title>
        <authorList>
            <person name="Chen S."/>
            <person name="Beeby M."/>
            <person name="Murphy G.E."/>
            <person name="Leadbetter J.R."/>
            <person name="Hendrixson D.R."/>
            <person name="Briegel A."/>
            <person name="Li Z."/>
            <person name="Shi J."/>
            <person name="Tocheva E.I."/>
            <person name="Muller A."/>
            <person name="Dobro M.J."/>
            <person name="Jensen G.J."/>
        </authorList>
    </citation>
    <scope>NUCLEOTIDE SEQUENCE [LARGE SCALE GENOMIC DNA]</scope>
    <source>
        <strain evidence="2 3">DSM 6540</strain>
    </source>
</reference>
<evidence type="ECO:0000313" key="2">
    <source>
        <dbReference type="EMBL" id="EGO65710.1"/>
    </source>
</evidence>
<dbReference type="Proteomes" id="UP000003240">
    <property type="component" value="Unassembled WGS sequence"/>
</dbReference>
<feature type="region of interest" description="Disordered" evidence="1">
    <location>
        <begin position="1"/>
        <end position="33"/>
    </location>
</feature>
<proteinExistence type="predicted"/>
<sequence>MNPSQASEELGEALSREEQQNLKKLNDFDFEDI</sequence>
<dbReference type="STRING" id="1009370.ALO_01589"/>
<comment type="caution">
    <text evidence="2">The sequence shown here is derived from an EMBL/GenBank/DDBJ whole genome shotgun (WGS) entry which is preliminary data.</text>
</comment>
<accession>F7NE55</accession>
<evidence type="ECO:0000256" key="1">
    <source>
        <dbReference type="SAM" id="MobiDB-lite"/>
    </source>
</evidence>
<organism evidence="2 3">
    <name type="scientific">Acetonema longum DSM 6540</name>
    <dbReference type="NCBI Taxonomy" id="1009370"/>
    <lineage>
        <taxon>Bacteria</taxon>
        <taxon>Bacillati</taxon>
        <taxon>Bacillota</taxon>
        <taxon>Negativicutes</taxon>
        <taxon>Acetonemataceae</taxon>
        <taxon>Acetonema</taxon>
    </lineage>
</organism>
<gene>
    <name evidence="2" type="ORF">ALO_01589</name>
</gene>
<dbReference type="AlphaFoldDB" id="F7NE55"/>